<dbReference type="EMBL" id="JAHLFU010000232">
    <property type="protein sequence ID" value="MBU3854407.1"/>
    <property type="molecule type" value="Genomic_DNA"/>
</dbReference>
<dbReference type="InterPro" id="IPR028098">
    <property type="entry name" value="Glyco_trans_4-like_N"/>
</dbReference>
<dbReference type="InterPro" id="IPR001296">
    <property type="entry name" value="Glyco_trans_1"/>
</dbReference>
<dbReference type="PANTHER" id="PTHR12526:SF630">
    <property type="entry name" value="GLYCOSYLTRANSFERASE"/>
    <property type="match status" value="1"/>
</dbReference>
<reference evidence="3" key="2">
    <citation type="submission" date="2021-04" db="EMBL/GenBank/DDBJ databases">
        <authorList>
            <person name="Gilroy R."/>
        </authorList>
    </citation>
    <scope>NUCLEOTIDE SEQUENCE</scope>
    <source>
        <strain evidence="3">G3-2149</strain>
    </source>
</reference>
<reference evidence="3" key="1">
    <citation type="journal article" date="2021" name="PeerJ">
        <title>Extensive microbial diversity within the chicken gut microbiome revealed by metagenomics and culture.</title>
        <authorList>
            <person name="Gilroy R."/>
            <person name="Ravi A."/>
            <person name="Getino M."/>
            <person name="Pursley I."/>
            <person name="Horton D.L."/>
            <person name="Alikhan N.F."/>
            <person name="Baker D."/>
            <person name="Gharbi K."/>
            <person name="Hall N."/>
            <person name="Watson M."/>
            <person name="Adriaenssens E.M."/>
            <person name="Foster-Nyarko E."/>
            <person name="Jarju S."/>
            <person name="Secka A."/>
            <person name="Antonio M."/>
            <person name="Oren A."/>
            <person name="Chaudhuri R.R."/>
            <person name="La Ragione R."/>
            <person name="Hildebrand F."/>
            <person name="Pallen M.J."/>
        </authorList>
    </citation>
    <scope>NUCLEOTIDE SEQUENCE</scope>
    <source>
        <strain evidence="3">G3-2149</strain>
    </source>
</reference>
<gene>
    <name evidence="3" type="ORF">H9789_11460</name>
</gene>
<organism evidence="3 4">
    <name type="scientific">Candidatus Paraprevotella stercoravium</name>
    <dbReference type="NCBI Taxonomy" id="2838725"/>
    <lineage>
        <taxon>Bacteria</taxon>
        <taxon>Pseudomonadati</taxon>
        <taxon>Bacteroidota</taxon>
        <taxon>Bacteroidia</taxon>
        <taxon>Bacteroidales</taxon>
        <taxon>Prevotellaceae</taxon>
        <taxon>Paraprevotella</taxon>
    </lineage>
</organism>
<feature type="domain" description="Glycosyl transferase family 1" evidence="1">
    <location>
        <begin position="200"/>
        <end position="355"/>
    </location>
</feature>
<evidence type="ECO:0000313" key="3">
    <source>
        <dbReference type="EMBL" id="MBU3854407.1"/>
    </source>
</evidence>
<dbReference type="PANTHER" id="PTHR12526">
    <property type="entry name" value="GLYCOSYLTRANSFERASE"/>
    <property type="match status" value="1"/>
</dbReference>
<protein>
    <submittedName>
        <fullName evidence="3">Glycosyltransferase family 4 protein</fullName>
    </submittedName>
</protein>
<dbReference type="AlphaFoldDB" id="A0A9E2P235"/>
<dbReference type="Pfam" id="PF13439">
    <property type="entry name" value="Glyco_transf_4"/>
    <property type="match status" value="1"/>
</dbReference>
<dbReference type="GO" id="GO:0016757">
    <property type="term" value="F:glycosyltransferase activity"/>
    <property type="evidence" value="ECO:0007669"/>
    <property type="project" value="InterPro"/>
</dbReference>
<dbReference type="Proteomes" id="UP000823865">
    <property type="component" value="Unassembled WGS sequence"/>
</dbReference>
<comment type="caution">
    <text evidence="3">The sequence shown here is derived from an EMBL/GenBank/DDBJ whole genome shotgun (WGS) entry which is preliminary data.</text>
</comment>
<evidence type="ECO:0000313" key="4">
    <source>
        <dbReference type="Proteomes" id="UP000823865"/>
    </source>
</evidence>
<dbReference type="Gene3D" id="3.40.50.2000">
    <property type="entry name" value="Glycogen Phosphorylase B"/>
    <property type="match status" value="2"/>
</dbReference>
<name>A0A9E2P235_9BACT</name>
<dbReference type="Pfam" id="PF00534">
    <property type="entry name" value="Glycos_transf_1"/>
    <property type="match status" value="1"/>
</dbReference>
<proteinExistence type="predicted"/>
<accession>A0A9E2P235</accession>
<evidence type="ECO:0000259" key="2">
    <source>
        <dbReference type="Pfam" id="PF13439"/>
    </source>
</evidence>
<dbReference type="CDD" id="cd03820">
    <property type="entry name" value="GT4_AmsD-like"/>
    <property type="match status" value="1"/>
</dbReference>
<sequence>MKIIYCTHSVCNPGGMERVLANKVTYLVEKLHWDVSIVTTDQKNRPDFYPLPEGVRMTDLGINYSDDNVKHPIGKIFGYLLKRRTHRKRLTELLMREKADIVVSLYPSESSFIPKIKDGSKKVLELHYCKFFRLQYGRSGLLGWIDRWRTKQDKRIVSRFDKFVVLTKEDQGYWGNLPNIEVIPNAAKFMGNEFSDVLKHRVIAVGRLDYQKGFDRLIRAWGIIQQHERFKEWQLDIFGQGEWHDMLQQMIVNLGLSDTLHINKPTNLIGKEYAQSSLIVMTSNYEGFGMVLVEAMACGVPAIAFDCKCGPKDIINNNENGILVHNGDIQGLADAMMRLMEDENLRKRMSEEAKKVVDTYSEETVMKQWTKLFESLVEK</sequence>
<dbReference type="SUPFAM" id="SSF53756">
    <property type="entry name" value="UDP-Glycosyltransferase/glycogen phosphorylase"/>
    <property type="match status" value="1"/>
</dbReference>
<feature type="domain" description="Glycosyltransferase subfamily 4-like N-terminal" evidence="2">
    <location>
        <begin position="13"/>
        <end position="186"/>
    </location>
</feature>
<evidence type="ECO:0000259" key="1">
    <source>
        <dbReference type="Pfam" id="PF00534"/>
    </source>
</evidence>